<dbReference type="InterPro" id="IPR002130">
    <property type="entry name" value="Cyclophilin-type_PPIase_dom"/>
</dbReference>
<dbReference type="InterPro" id="IPR011009">
    <property type="entry name" value="Kinase-like_dom_sf"/>
</dbReference>
<feature type="region of interest" description="Disordered" evidence="5">
    <location>
        <begin position="293"/>
        <end position="333"/>
    </location>
</feature>
<dbReference type="EMBL" id="CP059572">
    <property type="protein sequence ID" value="QXJ23195.1"/>
    <property type="molecule type" value="Genomic_DNA"/>
</dbReference>
<dbReference type="Pfam" id="PF00160">
    <property type="entry name" value="Pro_isomerase"/>
    <property type="match status" value="1"/>
</dbReference>
<evidence type="ECO:0000256" key="1">
    <source>
        <dbReference type="ARBA" id="ARBA00022679"/>
    </source>
</evidence>
<dbReference type="PROSITE" id="PS50011">
    <property type="entry name" value="PROTEIN_KINASE_DOM"/>
    <property type="match status" value="1"/>
</dbReference>
<proteinExistence type="predicted"/>
<dbReference type="CDD" id="cd00317">
    <property type="entry name" value="cyclophilin"/>
    <property type="match status" value="1"/>
</dbReference>
<keyword evidence="3" id="KW-0418">Kinase</keyword>
<dbReference type="PANTHER" id="PTHR43289">
    <property type="entry name" value="MITOGEN-ACTIVATED PROTEIN KINASE KINASE KINASE 20-RELATED"/>
    <property type="match status" value="1"/>
</dbReference>
<dbReference type="PROSITE" id="PS00108">
    <property type="entry name" value="PROTEIN_KINASE_ST"/>
    <property type="match status" value="1"/>
</dbReference>
<dbReference type="RefSeq" id="WP_231328874.1">
    <property type="nucleotide sequence ID" value="NZ_CP059572.1"/>
</dbReference>
<dbReference type="Proteomes" id="UP001049518">
    <property type="component" value="Chromosome"/>
</dbReference>
<dbReference type="Gene3D" id="3.30.200.20">
    <property type="entry name" value="Phosphorylase Kinase, domain 1"/>
    <property type="match status" value="1"/>
</dbReference>
<dbReference type="InterPro" id="IPR000719">
    <property type="entry name" value="Prot_kinase_dom"/>
</dbReference>
<accession>A0ABX8QWQ3</accession>
<keyword evidence="9" id="KW-1185">Reference proteome</keyword>
<feature type="compositionally biased region" description="Pro residues" evidence="5">
    <location>
        <begin position="293"/>
        <end position="307"/>
    </location>
</feature>
<dbReference type="SUPFAM" id="SSF56112">
    <property type="entry name" value="Protein kinase-like (PK-like)"/>
    <property type="match status" value="1"/>
</dbReference>
<feature type="domain" description="PPIase cyclophilin-type" evidence="7">
    <location>
        <begin position="415"/>
        <end position="567"/>
    </location>
</feature>
<keyword evidence="8" id="KW-0413">Isomerase</keyword>
<evidence type="ECO:0000259" key="7">
    <source>
        <dbReference type="PROSITE" id="PS50072"/>
    </source>
</evidence>
<name>A0ABX8QWQ3_9ACTN</name>
<gene>
    <name evidence="8" type="ORF">AGRA3207_004320</name>
</gene>
<evidence type="ECO:0000256" key="3">
    <source>
        <dbReference type="ARBA" id="ARBA00022777"/>
    </source>
</evidence>
<protein>
    <submittedName>
        <fullName evidence="8">Peptidylprolyl isomerase</fullName>
    </submittedName>
</protein>
<evidence type="ECO:0000313" key="8">
    <source>
        <dbReference type="EMBL" id="QXJ23195.1"/>
    </source>
</evidence>
<reference evidence="8" key="1">
    <citation type="submission" date="2020-07" db="EMBL/GenBank/DDBJ databases">
        <authorList>
            <person name="Tarantini F.S."/>
            <person name="Hong K.W."/>
            <person name="Chan K.G."/>
        </authorList>
    </citation>
    <scope>NUCLEOTIDE SEQUENCE</scope>
    <source>
        <strain evidence="8">32-07</strain>
    </source>
</reference>
<keyword evidence="2" id="KW-0547">Nucleotide-binding</keyword>
<keyword evidence="4" id="KW-0067">ATP-binding</keyword>
<evidence type="ECO:0000313" key="9">
    <source>
        <dbReference type="Proteomes" id="UP001049518"/>
    </source>
</evidence>
<dbReference type="GO" id="GO:0016853">
    <property type="term" value="F:isomerase activity"/>
    <property type="evidence" value="ECO:0007669"/>
    <property type="project" value="UniProtKB-KW"/>
</dbReference>
<dbReference type="PROSITE" id="PS50072">
    <property type="entry name" value="CSA_PPIASE_2"/>
    <property type="match status" value="1"/>
</dbReference>
<dbReference type="CDD" id="cd14014">
    <property type="entry name" value="STKc_PknB_like"/>
    <property type="match status" value="1"/>
</dbReference>
<evidence type="ECO:0000259" key="6">
    <source>
        <dbReference type="PROSITE" id="PS50011"/>
    </source>
</evidence>
<dbReference type="InterPro" id="IPR008271">
    <property type="entry name" value="Ser/Thr_kinase_AS"/>
</dbReference>
<dbReference type="Pfam" id="PF00069">
    <property type="entry name" value="Pkinase"/>
    <property type="match status" value="1"/>
</dbReference>
<sequence>MPDPRPLRPNDPTEVGGFRLTGRIGEGGQGTVYAGESDTGERVAVKLLHADFEGDEQARLYFERELATARQVAPFCTARIIAARADGEAAYIVSEYIDGPSLRQLVAERGVLPAGELDRLAIGTATALAAIHEAGVVHRDFKPANVLLGEDGPKVIDFGVARPQEATYATLTGAVGTPAYMAPEQVAGTSGGPPLDMFAWGCTMAYAANRVPPFGHDSIPATMHRILHAEPELGALGGDLRELVTACLDKDPGRRPTAVQVLTRLLDLGTGGDLLAEGTSAAATLTPAVRTVPAPPPPPGLQAPAPGPVIGDPTGPRTVPAPSFGRPPAPPGRRGRVLAVTGAAAGVVLLAAATTAAVLIGNGADGKGSGHATSGGSSAAVACAYLPADGPELKDVGKPPANPPARGLVRATVTTNLGTIEMELDGAKAPCTVNSIVYLAVTGFYNDTSCHRLSTNASLKVLQCGDPSDTGTGGPAYRFPTENTAGARYDRGVVAMARAESPVSNGSQFFILYGDSPSLPPSYTVFGRVTSGMRIIDDVAAAGVAPGASVADDGTPKKKITITAFRTVPA</sequence>
<dbReference type="Gene3D" id="2.40.100.10">
    <property type="entry name" value="Cyclophilin-like"/>
    <property type="match status" value="1"/>
</dbReference>
<organism evidence="8 9">
    <name type="scientific">Actinomadura graeca</name>
    <dbReference type="NCBI Taxonomy" id="2750812"/>
    <lineage>
        <taxon>Bacteria</taxon>
        <taxon>Bacillati</taxon>
        <taxon>Actinomycetota</taxon>
        <taxon>Actinomycetes</taxon>
        <taxon>Streptosporangiales</taxon>
        <taxon>Thermomonosporaceae</taxon>
        <taxon>Actinomadura</taxon>
    </lineage>
</organism>
<dbReference type="InterPro" id="IPR029000">
    <property type="entry name" value="Cyclophilin-like_dom_sf"/>
</dbReference>
<dbReference type="PANTHER" id="PTHR43289:SF34">
    <property type="entry name" value="SERINE_THREONINE-PROTEIN KINASE YBDM-RELATED"/>
    <property type="match status" value="1"/>
</dbReference>
<dbReference type="SUPFAM" id="SSF50891">
    <property type="entry name" value="Cyclophilin-like"/>
    <property type="match status" value="1"/>
</dbReference>
<evidence type="ECO:0000256" key="2">
    <source>
        <dbReference type="ARBA" id="ARBA00022741"/>
    </source>
</evidence>
<evidence type="ECO:0000256" key="5">
    <source>
        <dbReference type="SAM" id="MobiDB-lite"/>
    </source>
</evidence>
<feature type="domain" description="Protein kinase" evidence="6">
    <location>
        <begin position="18"/>
        <end position="266"/>
    </location>
</feature>
<dbReference type="Gene3D" id="1.10.510.10">
    <property type="entry name" value="Transferase(Phosphotransferase) domain 1"/>
    <property type="match status" value="1"/>
</dbReference>
<evidence type="ECO:0000256" key="4">
    <source>
        <dbReference type="ARBA" id="ARBA00022840"/>
    </source>
</evidence>
<keyword evidence="1" id="KW-0808">Transferase</keyword>